<reference evidence="1 2" key="1">
    <citation type="journal article" date="2020" name="Phytopathology">
        <title>Genome Sequence Resources of Colletotrichum truncatum, C. plurivorum, C. musicola, and C. sojae: Four Species Pathogenic to Soybean (Glycine max).</title>
        <authorList>
            <person name="Rogerio F."/>
            <person name="Boufleur T.R."/>
            <person name="Ciampi-Guillardi M."/>
            <person name="Sukno S.A."/>
            <person name="Thon M.R."/>
            <person name="Massola Junior N.S."/>
            <person name="Baroncelli R."/>
        </authorList>
    </citation>
    <scope>NUCLEOTIDE SEQUENCE [LARGE SCALE GENOMIC DNA]</scope>
    <source>
        <strain evidence="1 2">CMES1059</strain>
    </source>
</reference>
<evidence type="ECO:0000313" key="1">
    <source>
        <dbReference type="EMBL" id="KAL0936377.1"/>
    </source>
</evidence>
<sequence>MSGQHILFDIPDKNGETWSLNPWKTRLALNFKGIDYKTEWLEYPDIEARLKPTGLEGDPDQIALFTCPTVQFPDGTYVMNSAKIIKRIEAEHPEPPLYHDLELTQTLLQSAQGLMDALAAILLPIAPRRILSERSAKYFWETRKEYLGMSLDEFEERYGGEKAWEKAKKPLDEITALLSKTEGPFFLGDKVAYADFILVGFLFWAKKFDEEVYRRITQHSDVFEKLYQACGPWLERQD</sequence>
<evidence type="ECO:0000313" key="2">
    <source>
        <dbReference type="Proteomes" id="UP000805649"/>
    </source>
</evidence>
<comment type="caution">
    <text evidence="1">The sequence shown here is derived from an EMBL/GenBank/DDBJ whole genome shotgun (WGS) entry which is preliminary data.</text>
</comment>
<organism evidence="1 2">
    <name type="scientific">Colletotrichum truncatum</name>
    <name type="common">Anthracnose fungus</name>
    <name type="synonym">Colletotrichum capsici</name>
    <dbReference type="NCBI Taxonomy" id="5467"/>
    <lineage>
        <taxon>Eukaryota</taxon>
        <taxon>Fungi</taxon>
        <taxon>Dikarya</taxon>
        <taxon>Ascomycota</taxon>
        <taxon>Pezizomycotina</taxon>
        <taxon>Sordariomycetes</taxon>
        <taxon>Hypocreomycetidae</taxon>
        <taxon>Glomerellales</taxon>
        <taxon>Glomerellaceae</taxon>
        <taxon>Colletotrichum</taxon>
        <taxon>Colletotrichum truncatum species complex</taxon>
    </lineage>
</organism>
<dbReference type="Proteomes" id="UP000805649">
    <property type="component" value="Unassembled WGS sequence"/>
</dbReference>
<name>A0ACC3YZJ8_COLTU</name>
<proteinExistence type="predicted"/>
<dbReference type="EMBL" id="VUJX02000005">
    <property type="protein sequence ID" value="KAL0936377.1"/>
    <property type="molecule type" value="Genomic_DNA"/>
</dbReference>
<protein>
    <submittedName>
        <fullName evidence="1">Glutathione s-transferase</fullName>
    </submittedName>
</protein>
<gene>
    <name evidence="1" type="ORF">CTRU02_208592</name>
</gene>
<keyword evidence="2" id="KW-1185">Reference proteome</keyword>
<accession>A0ACC3YZJ8</accession>